<feature type="compositionally biased region" description="Low complexity" evidence="2">
    <location>
        <begin position="633"/>
        <end position="644"/>
    </location>
</feature>
<gene>
    <name evidence="3" type="ORF">LACBIDRAFT_334594</name>
</gene>
<dbReference type="OrthoDB" id="78858at2759"/>
<feature type="region of interest" description="Disordered" evidence="2">
    <location>
        <begin position="448"/>
        <end position="474"/>
    </location>
</feature>
<keyword evidence="4" id="KW-1185">Reference proteome</keyword>
<evidence type="ECO:0000313" key="4">
    <source>
        <dbReference type="Proteomes" id="UP000001194"/>
    </source>
</evidence>
<evidence type="ECO:0000313" key="3">
    <source>
        <dbReference type="EMBL" id="EDQ99960.1"/>
    </source>
</evidence>
<dbReference type="Pfam" id="PF09755">
    <property type="entry name" value="DUF2046"/>
    <property type="match status" value="1"/>
</dbReference>
<dbReference type="GeneID" id="6085014"/>
<dbReference type="HOGENOM" id="CLU_373456_0_0_1"/>
<feature type="coiled-coil region" evidence="1">
    <location>
        <begin position="109"/>
        <end position="136"/>
    </location>
</feature>
<feature type="region of interest" description="Disordered" evidence="2">
    <location>
        <begin position="508"/>
        <end position="592"/>
    </location>
</feature>
<feature type="compositionally biased region" description="Low complexity" evidence="2">
    <location>
        <begin position="547"/>
        <end position="557"/>
    </location>
</feature>
<dbReference type="CDD" id="cd06464">
    <property type="entry name" value="ACD_sHsps-like"/>
    <property type="match status" value="1"/>
</dbReference>
<feature type="compositionally biased region" description="Low complexity" evidence="2">
    <location>
        <begin position="177"/>
        <end position="187"/>
    </location>
</feature>
<dbReference type="Gene3D" id="2.60.40.790">
    <property type="match status" value="1"/>
</dbReference>
<proteinExistence type="predicted"/>
<dbReference type="KEGG" id="lbc:LACBIDRAFT_334594"/>
<dbReference type="PANTHER" id="PTHR15276">
    <property type="entry name" value="H4 D10S170 PROTEIN-RELATED"/>
    <property type="match status" value="1"/>
</dbReference>
<dbReference type="SUPFAM" id="SSF49764">
    <property type="entry name" value="HSP20-like chaperones"/>
    <property type="match status" value="1"/>
</dbReference>
<dbReference type="AlphaFoldDB" id="B0DZL4"/>
<dbReference type="InterPro" id="IPR008978">
    <property type="entry name" value="HSP20-like_chaperone"/>
</dbReference>
<evidence type="ECO:0000256" key="1">
    <source>
        <dbReference type="SAM" id="Coils"/>
    </source>
</evidence>
<name>B0DZL4_LACBS</name>
<feature type="region of interest" description="Disordered" evidence="2">
    <location>
        <begin position="606"/>
        <end position="673"/>
    </location>
</feature>
<feature type="compositionally biased region" description="Low complexity" evidence="2">
    <location>
        <begin position="224"/>
        <end position="249"/>
    </location>
</feature>
<dbReference type="Proteomes" id="UP000001194">
    <property type="component" value="Unassembled WGS sequence"/>
</dbReference>
<organism evidence="4">
    <name type="scientific">Laccaria bicolor (strain S238N-H82 / ATCC MYA-4686)</name>
    <name type="common">Bicoloured deceiver</name>
    <name type="synonym">Laccaria laccata var. bicolor</name>
    <dbReference type="NCBI Taxonomy" id="486041"/>
    <lineage>
        <taxon>Eukaryota</taxon>
        <taxon>Fungi</taxon>
        <taxon>Dikarya</taxon>
        <taxon>Basidiomycota</taxon>
        <taxon>Agaricomycotina</taxon>
        <taxon>Agaricomycetes</taxon>
        <taxon>Agaricomycetidae</taxon>
        <taxon>Agaricales</taxon>
        <taxon>Agaricineae</taxon>
        <taxon>Hydnangiaceae</taxon>
        <taxon>Laccaria</taxon>
    </lineage>
</organism>
<feature type="compositionally biased region" description="Low complexity" evidence="2">
    <location>
        <begin position="256"/>
        <end position="271"/>
    </location>
</feature>
<keyword evidence="1" id="KW-0175">Coiled coil</keyword>
<dbReference type="InterPro" id="IPR019152">
    <property type="entry name" value="DUF2046"/>
</dbReference>
<feature type="compositionally biased region" description="Polar residues" evidence="2">
    <location>
        <begin position="465"/>
        <end position="474"/>
    </location>
</feature>
<dbReference type="PANTHER" id="PTHR15276:SF0">
    <property type="entry name" value="COILED-COIL DOMAIN-CONTAINING PROTEIN 6"/>
    <property type="match status" value="1"/>
</dbReference>
<dbReference type="STRING" id="486041.B0DZL4"/>
<protein>
    <submittedName>
        <fullName evidence="3">Predicted protein</fullName>
    </submittedName>
</protein>
<dbReference type="EMBL" id="DS547156">
    <property type="protein sequence ID" value="EDQ99960.1"/>
    <property type="molecule type" value="Genomic_DNA"/>
</dbReference>
<feature type="region of interest" description="Disordered" evidence="2">
    <location>
        <begin position="78"/>
        <end position="100"/>
    </location>
</feature>
<feature type="compositionally biased region" description="Low complexity" evidence="2">
    <location>
        <begin position="295"/>
        <end position="306"/>
    </location>
</feature>
<dbReference type="InParanoid" id="B0DZL4"/>
<feature type="compositionally biased region" description="Polar residues" evidence="2">
    <location>
        <begin position="78"/>
        <end position="91"/>
    </location>
</feature>
<feature type="compositionally biased region" description="Low complexity" evidence="2">
    <location>
        <begin position="449"/>
        <end position="459"/>
    </location>
</feature>
<feature type="region of interest" description="Disordered" evidence="2">
    <location>
        <begin position="163"/>
        <end position="275"/>
    </location>
</feature>
<feature type="compositionally biased region" description="Polar residues" evidence="2">
    <location>
        <begin position="577"/>
        <end position="589"/>
    </location>
</feature>
<feature type="compositionally biased region" description="Pro residues" evidence="2">
    <location>
        <begin position="519"/>
        <end position="529"/>
    </location>
</feature>
<dbReference type="RefSeq" id="XP_001889371.1">
    <property type="nucleotide sequence ID" value="XM_001889336.1"/>
</dbReference>
<feature type="coiled-coil region" evidence="1">
    <location>
        <begin position="12"/>
        <end position="61"/>
    </location>
</feature>
<feature type="region of interest" description="Disordered" evidence="2">
    <location>
        <begin position="289"/>
        <end position="360"/>
    </location>
</feature>
<reference evidence="3 4" key="1">
    <citation type="journal article" date="2008" name="Nature">
        <title>The genome of Laccaria bicolor provides insights into mycorrhizal symbiosis.</title>
        <authorList>
            <person name="Martin F."/>
            <person name="Aerts A."/>
            <person name="Ahren D."/>
            <person name="Brun A."/>
            <person name="Danchin E.G.J."/>
            <person name="Duchaussoy F."/>
            <person name="Gibon J."/>
            <person name="Kohler A."/>
            <person name="Lindquist E."/>
            <person name="Pereda V."/>
            <person name="Salamov A."/>
            <person name="Shapiro H.J."/>
            <person name="Wuyts J."/>
            <person name="Blaudez D."/>
            <person name="Buee M."/>
            <person name="Brokstein P."/>
            <person name="Canbaeck B."/>
            <person name="Cohen D."/>
            <person name="Courty P.E."/>
            <person name="Coutinho P.M."/>
            <person name="Delaruelle C."/>
            <person name="Detter J.C."/>
            <person name="Deveau A."/>
            <person name="DiFazio S."/>
            <person name="Duplessis S."/>
            <person name="Fraissinet-Tachet L."/>
            <person name="Lucic E."/>
            <person name="Frey-Klett P."/>
            <person name="Fourrey C."/>
            <person name="Feussner I."/>
            <person name="Gay G."/>
            <person name="Grimwood J."/>
            <person name="Hoegger P.J."/>
            <person name="Jain P."/>
            <person name="Kilaru S."/>
            <person name="Labbe J."/>
            <person name="Lin Y.C."/>
            <person name="Legue V."/>
            <person name="Le Tacon F."/>
            <person name="Marmeisse R."/>
            <person name="Melayah D."/>
            <person name="Montanini B."/>
            <person name="Muratet M."/>
            <person name="Nehls U."/>
            <person name="Niculita-Hirzel H."/>
            <person name="Oudot-Le Secq M.P."/>
            <person name="Peter M."/>
            <person name="Quesneville H."/>
            <person name="Rajashekar B."/>
            <person name="Reich M."/>
            <person name="Rouhier N."/>
            <person name="Schmutz J."/>
            <person name="Yin T."/>
            <person name="Chalot M."/>
            <person name="Henrissat B."/>
            <person name="Kuees U."/>
            <person name="Lucas S."/>
            <person name="Van de Peer Y."/>
            <person name="Podila G.K."/>
            <person name="Polle A."/>
            <person name="Pukkila P.J."/>
            <person name="Richardson P.M."/>
            <person name="Rouze P."/>
            <person name="Sanders I.R."/>
            <person name="Stajich J.E."/>
            <person name="Tunlid A."/>
            <person name="Tuskan G."/>
            <person name="Grigoriev I.V."/>
        </authorList>
    </citation>
    <scope>NUCLEOTIDE SEQUENCE [LARGE SCALE GENOMIC DNA]</scope>
    <source>
        <strain evidence="4">S238N-H82 / ATCC MYA-4686</strain>
    </source>
</reference>
<accession>B0DZL4</accession>
<evidence type="ECO:0000256" key="2">
    <source>
        <dbReference type="SAM" id="MobiDB-lite"/>
    </source>
</evidence>
<sequence length="821" mass="89817">MSFSPPHRIRSAASATSKQEDLINAYEAEEERIINVLSRKLEQLREEKIGLENALEAESESHVNRMSRELTALRLAQQQQNGSTSVSTSPGFRTFMSGGGGDPSGEAMLEAMRRENEQLRNRLVDTERDYIRISRLNEIYREELIEHRRRLGLSVDNLIGLPSPDPFSQPTHHRRSSFSNTSSPSMSIYHIPHHIPRTSSSHAHGVPIPRLPVSHAHRPTNNTSESNTPLSHSPSSSESPFPFSPIGSSTNPASFLSSTTNITTPPSSLTNANVSTTMSYNNRGLSYPSVPPPSLSSSFGSPSVSYHMPHRDREHSLSPIEPLSRRNSNARRGSVDRWVVGGPGSGSGAASRRASVDRGGARVAETGSLLSISRSRAGSHSHGLAAPVEVGGVDDERGEVHEDVKGAGETLVMSYPFGQFPADNYSTPSTPHEPYHPQWDTIEREMQQLEEQQQQQQPQGDLIQHSPTQPTPYQTIQLEEPPHIVPSQATAHDDTPILLHPVHHAMLSHDSSGRSDLPPVVPERTPPLGPYIDIDSKHSSRRPSPSPAGTSSSTMATRSVRHQAQQLTHPYRRPSTGPASARQQPQSQHLPPREHHVRFAAQVPPLSAAAASSSTRPSPLAPSPGSRITSFGSSVSSPAPNNPSTLMASSPRSTEDPLARSPPRRPRYLIRSDIHYDPSSKTLTAMLELPGVKKSQVRVILSTCYYNRVKQVTVYGRTRPVFPVVGFPPEEGEGPSDLTVRERKFGEFSRTFAVPGETKVRFFSLSSLPSPVHTPFSPTLYLFCVLIREDIDASMVDGILTLKIPCGMPAEADDAQDVPVR</sequence>
<feature type="compositionally biased region" description="Low complexity" evidence="2">
    <location>
        <begin position="606"/>
        <end position="618"/>
    </location>
</feature>